<name>A0ABS8CSA3_9RHOB</name>
<keyword evidence="2" id="KW-0813">Transport</keyword>
<dbReference type="InterPro" id="IPR036721">
    <property type="entry name" value="RCK_C_sf"/>
</dbReference>
<dbReference type="InterPro" id="IPR004680">
    <property type="entry name" value="Cit_transptr-like_dom"/>
</dbReference>
<evidence type="ECO:0000313" key="10">
    <source>
        <dbReference type="Proteomes" id="UP001198571"/>
    </source>
</evidence>
<feature type="transmembrane region" description="Helical" evidence="7">
    <location>
        <begin position="135"/>
        <end position="153"/>
    </location>
</feature>
<organism evidence="9 10">
    <name type="scientific">Pseudogemmobacter faecipullorum</name>
    <dbReference type="NCBI Taxonomy" id="2755041"/>
    <lineage>
        <taxon>Bacteria</taxon>
        <taxon>Pseudomonadati</taxon>
        <taxon>Pseudomonadota</taxon>
        <taxon>Alphaproteobacteria</taxon>
        <taxon>Rhodobacterales</taxon>
        <taxon>Paracoccaceae</taxon>
        <taxon>Pseudogemmobacter</taxon>
    </lineage>
</organism>
<comment type="subcellular location">
    <subcellularLocation>
        <location evidence="1">Membrane</location>
        <topology evidence="1">Multi-pass membrane protein</topology>
    </subcellularLocation>
</comment>
<dbReference type="Gene3D" id="3.30.70.1450">
    <property type="entry name" value="Regulator of K+ conductance, C-terminal domain"/>
    <property type="match status" value="2"/>
</dbReference>
<evidence type="ECO:0000313" key="9">
    <source>
        <dbReference type="EMBL" id="MCB5412285.1"/>
    </source>
</evidence>
<accession>A0ABS8CSA3</accession>
<evidence type="ECO:0000256" key="2">
    <source>
        <dbReference type="ARBA" id="ARBA00022448"/>
    </source>
</evidence>
<dbReference type="InterPro" id="IPR031312">
    <property type="entry name" value="Na/sul_symport_CS"/>
</dbReference>
<feature type="transmembrane region" description="Helical" evidence="7">
    <location>
        <begin position="547"/>
        <end position="568"/>
    </location>
</feature>
<feature type="transmembrane region" description="Helical" evidence="7">
    <location>
        <begin position="5"/>
        <end position="22"/>
    </location>
</feature>
<feature type="transmembrane region" description="Helical" evidence="7">
    <location>
        <begin position="173"/>
        <end position="194"/>
    </location>
</feature>
<feature type="transmembrane region" description="Helical" evidence="7">
    <location>
        <begin position="57"/>
        <end position="75"/>
    </location>
</feature>
<dbReference type="Pfam" id="PF02080">
    <property type="entry name" value="TrkA_C"/>
    <property type="match status" value="2"/>
</dbReference>
<feature type="domain" description="RCK C-terminal" evidence="8">
    <location>
        <begin position="314"/>
        <end position="398"/>
    </location>
</feature>
<keyword evidence="10" id="KW-1185">Reference proteome</keyword>
<evidence type="ECO:0000256" key="7">
    <source>
        <dbReference type="SAM" id="Phobius"/>
    </source>
</evidence>
<evidence type="ECO:0000256" key="6">
    <source>
        <dbReference type="ARBA" id="ARBA00023136"/>
    </source>
</evidence>
<dbReference type="SUPFAM" id="SSF116726">
    <property type="entry name" value="TrkA C-terminal domain-like"/>
    <property type="match status" value="2"/>
</dbReference>
<feature type="domain" description="RCK C-terminal" evidence="8">
    <location>
        <begin position="215"/>
        <end position="307"/>
    </location>
</feature>
<comment type="caution">
    <text evidence="9">The sequence shown here is derived from an EMBL/GenBank/DDBJ whole genome shotgun (WGS) entry which is preliminary data.</text>
</comment>
<dbReference type="Pfam" id="PF03600">
    <property type="entry name" value="CitMHS"/>
    <property type="match status" value="1"/>
</dbReference>
<keyword evidence="6 7" id="KW-0472">Membrane</keyword>
<keyword evidence="4" id="KW-0677">Repeat</keyword>
<feature type="transmembrane region" description="Helical" evidence="7">
    <location>
        <begin position="28"/>
        <end position="45"/>
    </location>
</feature>
<feature type="transmembrane region" description="Helical" evidence="7">
    <location>
        <begin position="469"/>
        <end position="487"/>
    </location>
</feature>
<dbReference type="PROSITE" id="PS51202">
    <property type="entry name" value="RCK_C"/>
    <property type="match status" value="2"/>
</dbReference>
<feature type="transmembrane region" description="Helical" evidence="7">
    <location>
        <begin position="507"/>
        <end position="540"/>
    </location>
</feature>
<feature type="transmembrane region" description="Helical" evidence="7">
    <location>
        <begin position="95"/>
        <end position="123"/>
    </location>
</feature>
<dbReference type="InterPro" id="IPR006037">
    <property type="entry name" value="RCK_C"/>
</dbReference>
<dbReference type="Proteomes" id="UP001198571">
    <property type="component" value="Unassembled WGS sequence"/>
</dbReference>
<proteinExistence type="predicted"/>
<dbReference type="PANTHER" id="PTHR43652:SF1">
    <property type="entry name" value="RESPONSE REGULATOR"/>
    <property type="match status" value="1"/>
</dbReference>
<gene>
    <name evidence="9" type="ORF">H0485_20150</name>
</gene>
<evidence type="ECO:0000256" key="4">
    <source>
        <dbReference type="ARBA" id="ARBA00022737"/>
    </source>
</evidence>
<dbReference type="EMBL" id="JACDXX010000038">
    <property type="protein sequence ID" value="MCB5412285.1"/>
    <property type="molecule type" value="Genomic_DNA"/>
</dbReference>
<reference evidence="9 10" key="1">
    <citation type="submission" date="2020-07" db="EMBL/GenBank/DDBJ databases">
        <title>Pseudogemmobacter sp. nov., isolated from poultry manure in Taiwan.</title>
        <authorList>
            <person name="Lin S.-Y."/>
            <person name="Tang Y.-S."/>
            <person name="Young C.-C."/>
        </authorList>
    </citation>
    <scope>NUCLEOTIDE SEQUENCE [LARGE SCALE GENOMIC DNA]</scope>
    <source>
        <strain evidence="9 10">CC-YST710</strain>
    </source>
</reference>
<evidence type="ECO:0000259" key="8">
    <source>
        <dbReference type="PROSITE" id="PS51202"/>
    </source>
</evidence>
<dbReference type="InterPro" id="IPR051679">
    <property type="entry name" value="DASS-Related_Transporters"/>
</dbReference>
<evidence type="ECO:0000256" key="5">
    <source>
        <dbReference type="ARBA" id="ARBA00022989"/>
    </source>
</evidence>
<keyword evidence="3 7" id="KW-0812">Transmembrane</keyword>
<evidence type="ECO:0000256" key="3">
    <source>
        <dbReference type="ARBA" id="ARBA00022692"/>
    </source>
</evidence>
<protein>
    <submittedName>
        <fullName evidence="9">SLC13 family permease</fullName>
    </submittedName>
</protein>
<dbReference type="PROSITE" id="PS01271">
    <property type="entry name" value="NA_SULFATE"/>
    <property type="match status" value="1"/>
</dbReference>
<evidence type="ECO:0000256" key="1">
    <source>
        <dbReference type="ARBA" id="ARBA00004141"/>
    </source>
</evidence>
<sequence>MMPQLYLVLTLLVAAVIMFAMNKPRMDVVAVILMVALPMTGVISMSEALMGLSDPNIVLIAALFVIGEALVRTGVAQRLGDWLTARAGTSEAKLIVLLMVIVAGIGSFMSSTGVVAIFIPIVLRISRNARIPAGRLLMPLSMAALISGMLTLVATAPNLVVHAELTRQGYEGFGFFAFTPFGLPILALAVVYMLMARRYLAPGPVQAPLARAGIADWVSEYDLAGREHRLLLRPNSGLIGKRLDALDLRASTGINIVAIERGTGLRRRLLHPQAASVLEAEDILLIDLQTEGGQAFDIDAFIRNHDLIVLPLSGQWFTDTAQDIGMAQMIVPPTSRLIGRTVTQARFRTIYDLSVIGMKQGSDPVAKSVIHQPISAGDTLLTFGPWRAIRKLSAERRDLVLLDLPSEAEESVPGRHRAPFAAGILSLVIVLMVWGVVPNVQAALLGCLLLGLFRCIDMEAAYRSIHWQSLILIVGMLPFSLALQRTGGVDLAAEALLAATDGAAPRLVLATLFAVTAVLGLFISNTATAVLMAPVALAVASALGASPYPFAMTVALAASAAFMTPVSSPVNTLVAGPGNYSFTDFLRIGVPFAVICLIATVIMVPVILPF</sequence>
<dbReference type="PANTHER" id="PTHR43652">
    <property type="entry name" value="BASIC AMINO ACID ANTIPORTER YFCC-RELATED"/>
    <property type="match status" value="1"/>
</dbReference>
<feature type="transmembrane region" description="Helical" evidence="7">
    <location>
        <begin position="588"/>
        <end position="608"/>
    </location>
</feature>
<keyword evidence="5 7" id="KW-1133">Transmembrane helix</keyword>